<sequence length="127" mass="15068">MTFFDNQVSIHELKNLDVFDLLECYLSIEMYINNIIIKRIVDIFGEKVEYEESAFDEYDETEGVSDEELDNYGDYEENQIEILDSIVKYSIKIYRDSLNTILDMDLLELLDYIESDINNNDNEGEEF</sequence>
<organism evidence="1 2">
    <name type="scientific">Clostridium perfringens</name>
    <dbReference type="NCBI Taxonomy" id="1502"/>
    <lineage>
        <taxon>Bacteria</taxon>
        <taxon>Bacillati</taxon>
        <taxon>Bacillota</taxon>
        <taxon>Clostridia</taxon>
        <taxon>Eubacteriales</taxon>
        <taxon>Clostridiaceae</taxon>
        <taxon>Clostridium</taxon>
    </lineage>
</organism>
<evidence type="ECO:0000313" key="2">
    <source>
        <dbReference type="Proteomes" id="UP000249986"/>
    </source>
</evidence>
<accession>A0A2X2XX29</accession>
<dbReference type="AlphaFoldDB" id="A0A2X2XX29"/>
<proteinExistence type="predicted"/>
<dbReference type="Proteomes" id="UP000249986">
    <property type="component" value="Unassembled WGS sequence"/>
</dbReference>
<dbReference type="RefSeq" id="WP_111926634.1">
    <property type="nucleotide sequence ID" value="NZ_UAWG01000012.1"/>
</dbReference>
<protein>
    <submittedName>
        <fullName evidence="1">Uncharacterized protein</fullName>
    </submittedName>
</protein>
<reference evidence="1 2" key="1">
    <citation type="submission" date="2018-06" db="EMBL/GenBank/DDBJ databases">
        <authorList>
            <consortium name="Pathogen Informatics"/>
            <person name="Doyle S."/>
        </authorList>
    </citation>
    <scope>NUCLEOTIDE SEQUENCE [LARGE SCALE GENOMIC DNA]</scope>
    <source>
        <strain evidence="1 2">NCTC10719</strain>
    </source>
</reference>
<dbReference type="EMBL" id="UAWG01000012">
    <property type="protein sequence ID" value="SQB60312.1"/>
    <property type="molecule type" value="Genomic_DNA"/>
</dbReference>
<gene>
    <name evidence="1" type="ORF">NCTC10719_01902</name>
</gene>
<evidence type="ECO:0000313" key="1">
    <source>
        <dbReference type="EMBL" id="SQB60312.1"/>
    </source>
</evidence>
<name>A0A2X2XX29_CLOPF</name>